<dbReference type="RefSeq" id="WP_181611937.1">
    <property type="nucleotide sequence ID" value="NZ_BAABAM010000003.1"/>
</dbReference>
<gene>
    <name evidence="2" type="ORF">HNR30_004564</name>
</gene>
<feature type="signal peptide" evidence="1">
    <location>
        <begin position="1"/>
        <end position="24"/>
    </location>
</feature>
<organism evidence="2 3">
    <name type="scientific">Nonomuraea soli</name>
    <dbReference type="NCBI Taxonomy" id="1032476"/>
    <lineage>
        <taxon>Bacteria</taxon>
        <taxon>Bacillati</taxon>
        <taxon>Actinomycetota</taxon>
        <taxon>Actinomycetes</taxon>
        <taxon>Streptosporangiales</taxon>
        <taxon>Streptosporangiaceae</taxon>
        <taxon>Nonomuraea</taxon>
    </lineage>
</organism>
<protein>
    <submittedName>
        <fullName evidence="2">Tetratricopeptide (TPR) repeat protein</fullName>
    </submittedName>
</protein>
<dbReference type="Gene3D" id="1.25.40.10">
    <property type="entry name" value="Tetratricopeptide repeat domain"/>
    <property type="match status" value="2"/>
</dbReference>
<dbReference type="Pfam" id="PF14559">
    <property type="entry name" value="TPR_19"/>
    <property type="match status" value="1"/>
</dbReference>
<dbReference type="EMBL" id="JACDUR010000004">
    <property type="protein sequence ID" value="MBA2893210.1"/>
    <property type="molecule type" value="Genomic_DNA"/>
</dbReference>
<dbReference type="SUPFAM" id="SSF48452">
    <property type="entry name" value="TPR-like"/>
    <property type="match status" value="1"/>
</dbReference>
<evidence type="ECO:0000313" key="2">
    <source>
        <dbReference type="EMBL" id="MBA2893210.1"/>
    </source>
</evidence>
<accession>A0A7W0CLM2</accession>
<name>A0A7W0CLM2_9ACTN</name>
<dbReference type="AlphaFoldDB" id="A0A7W0CLM2"/>
<dbReference type="InterPro" id="IPR011990">
    <property type="entry name" value="TPR-like_helical_dom_sf"/>
</dbReference>
<reference evidence="2 3" key="1">
    <citation type="submission" date="2020-07" db="EMBL/GenBank/DDBJ databases">
        <title>Genomic Encyclopedia of Type Strains, Phase IV (KMG-IV): sequencing the most valuable type-strain genomes for metagenomic binning, comparative biology and taxonomic classification.</title>
        <authorList>
            <person name="Goeker M."/>
        </authorList>
    </citation>
    <scope>NUCLEOTIDE SEQUENCE [LARGE SCALE GENOMIC DNA]</scope>
    <source>
        <strain evidence="2 3">DSM 45533</strain>
    </source>
</reference>
<feature type="chain" id="PRO_5039335966" evidence="1">
    <location>
        <begin position="25"/>
        <end position="402"/>
    </location>
</feature>
<keyword evidence="3" id="KW-1185">Reference proteome</keyword>
<proteinExistence type="predicted"/>
<dbReference type="Proteomes" id="UP000530928">
    <property type="component" value="Unassembled WGS sequence"/>
</dbReference>
<dbReference type="PANTHER" id="PTHR12558">
    <property type="entry name" value="CELL DIVISION CYCLE 16,23,27"/>
    <property type="match status" value="1"/>
</dbReference>
<evidence type="ECO:0000313" key="3">
    <source>
        <dbReference type="Proteomes" id="UP000530928"/>
    </source>
</evidence>
<keyword evidence="1" id="KW-0732">Signal</keyword>
<sequence>MRVLIAAGGVVLAGALIFTVATVAAPPQQSAATRTTETLQSRLQRLPGDYRGWARLATEHLEQARITGNPAFYPKAEQALIKANGLAPQDDAVLTAGAALAAARHDFSQAVRLAERAVAANPYSTTALGVLADARTQLGDHDRAGQAIERMIALRPGVASFSRASYAAELRGDLAGARRHLEYALADAYQPADVAYCRFYLGELALRSGELAQAQQWYGQALQAMPSFTPAIAGQARAHALSGDLKAALPLYESVVGRLPLPQYLVEYGEVRIKAGLAPDWTLLRAQQRLATESGVLDDLTLAEFEADHGDPALAVRHARAEFGRNPNPVAADALAWALHRAGRSREALPYAKQATATGWRNALLHHHRAEIEQALGLRGTSLARTYNPTFDPALPALARFS</sequence>
<dbReference type="PANTHER" id="PTHR12558:SF13">
    <property type="entry name" value="CELL DIVISION CYCLE PROTEIN 27 HOMOLOG"/>
    <property type="match status" value="1"/>
</dbReference>
<evidence type="ECO:0000256" key="1">
    <source>
        <dbReference type="SAM" id="SignalP"/>
    </source>
</evidence>
<comment type="caution">
    <text evidence="2">The sequence shown here is derived from an EMBL/GenBank/DDBJ whole genome shotgun (WGS) entry which is preliminary data.</text>
</comment>